<dbReference type="EMBL" id="CP110426">
    <property type="protein sequence ID" value="WAQ85651.1"/>
    <property type="molecule type" value="Genomic_DNA"/>
</dbReference>
<reference evidence="1" key="1">
    <citation type="submission" date="2022-10" db="EMBL/GenBank/DDBJ databases">
        <title>Puccinia triticina Genome sequencing and assembly.</title>
        <authorList>
            <person name="Li C."/>
        </authorList>
    </citation>
    <scope>NUCLEOTIDE SEQUENCE</scope>
    <source>
        <strain evidence="1">Pt15</strain>
    </source>
</reference>
<protein>
    <submittedName>
        <fullName evidence="1">Uncharacterized protein</fullName>
    </submittedName>
</protein>
<keyword evidence="2" id="KW-1185">Reference proteome</keyword>
<gene>
    <name evidence="1" type="ORF">PtA15_6A279</name>
</gene>
<proteinExistence type="predicted"/>
<organism evidence="1 2">
    <name type="scientific">Puccinia triticina</name>
    <dbReference type="NCBI Taxonomy" id="208348"/>
    <lineage>
        <taxon>Eukaryota</taxon>
        <taxon>Fungi</taxon>
        <taxon>Dikarya</taxon>
        <taxon>Basidiomycota</taxon>
        <taxon>Pucciniomycotina</taxon>
        <taxon>Pucciniomycetes</taxon>
        <taxon>Pucciniales</taxon>
        <taxon>Pucciniaceae</taxon>
        <taxon>Puccinia</taxon>
    </lineage>
</organism>
<accession>A0ABY7CK88</accession>
<name>A0ABY7CK88_9BASI</name>
<dbReference type="Proteomes" id="UP001164743">
    <property type="component" value="Chromosome 6A"/>
</dbReference>
<dbReference type="RefSeq" id="XP_053021206.1">
    <property type="nucleotide sequence ID" value="XM_053169967.1"/>
</dbReference>
<dbReference type="GeneID" id="77810862"/>
<evidence type="ECO:0000313" key="2">
    <source>
        <dbReference type="Proteomes" id="UP001164743"/>
    </source>
</evidence>
<evidence type="ECO:0000313" key="1">
    <source>
        <dbReference type="EMBL" id="WAQ85651.1"/>
    </source>
</evidence>
<sequence length="49" mass="5355">MAVQVNHASFCDLPVTTAVLPLKSSSAFDQLASTDIFPCYWDLVEGLPR</sequence>